<protein>
    <recommendedName>
        <fullName evidence="3">STAS/SEC14 domain-containing protein</fullName>
    </recommendedName>
</protein>
<dbReference type="RefSeq" id="WP_146595783.1">
    <property type="nucleotide sequence ID" value="NZ_SJPT01000006.1"/>
</dbReference>
<dbReference type="Pfam" id="PF11964">
    <property type="entry name" value="SpoIIAA-like"/>
    <property type="match status" value="1"/>
</dbReference>
<dbReference type="OrthoDB" id="9811577at2"/>
<dbReference type="Gene3D" id="3.40.50.10600">
    <property type="entry name" value="SpoIIaa-like domains"/>
    <property type="match status" value="1"/>
</dbReference>
<evidence type="ECO:0008006" key="3">
    <source>
        <dbReference type="Google" id="ProtNLM"/>
    </source>
</evidence>
<comment type="caution">
    <text evidence="1">The sequence shown here is derived from an EMBL/GenBank/DDBJ whole genome shotgun (WGS) entry which is preliminary data.</text>
</comment>
<evidence type="ECO:0000313" key="2">
    <source>
        <dbReference type="Proteomes" id="UP000316304"/>
    </source>
</evidence>
<dbReference type="AlphaFoldDB" id="A0A5C6CA26"/>
<sequence length="119" mass="13991">MSVELCEVQLGKYLEIQISGKLDKEAYELFVPSVERQIEECGKIRILFAMHDFHGWDAGAMWEDIKFDVKHFNDIERLAIVGEKKWERGMAVFCKPFTTAKIRYFDVSEIDQARQWLAE</sequence>
<accession>A0A5C6CA26</accession>
<dbReference type="EMBL" id="SJPT01000006">
    <property type="protein sequence ID" value="TWU21440.1"/>
    <property type="molecule type" value="Genomic_DNA"/>
</dbReference>
<dbReference type="InterPro" id="IPR038396">
    <property type="entry name" value="SpoIIAA-like_sf"/>
</dbReference>
<dbReference type="InterPro" id="IPR021866">
    <property type="entry name" value="SpoIIAA-like"/>
</dbReference>
<dbReference type="SUPFAM" id="SSF52091">
    <property type="entry name" value="SpoIIaa-like"/>
    <property type="match status" value="1"/>
</dbReference>
<reference evidence="1 2" key="1">
    <citation type="submission" date="2019-02" db="EMBL/GenBank/DDBJ databases">
        <title>Deep-cultivation of Planctomycetes and their phenomic and genomic characterization uncovers novel biology.</title>
        <authorList>
            <person name="Wiegand S."/>
            <person name="Jogler M."/>
            <person name="Boedeker C."/>
            <person name="Pinto D."/>
            <person name="Vollmers J."/>
            <person name="Rivas-Marin E."/>
            <person name="Kohn T."/>
            <person name="Peeters S.H."/>
            <person name="Heuer A."/>
            <person name="Rast P."/>
            <person name="Oberbeckmann S."/>
            <person name="Bunk B."/>
            <person name="Jeske O."/>
            <person name="Meyerdierks A."/>
            <person name="Storesund J.E."/>
            <person name="Kallscheuer N."/>
            <person name="Luecker S."/>
            <person name="Lage O.M."/>
            <person name="Pohl T."/>
            <person name="Merkel B.J."/>
            <person name="Hornburger P."/>
            <person name="Mueller R.-W."/>
            <person name="Bruemmer F."/>
            <person name="Labrenz M."/>
            <person name="Spormann A.M."/>
            <person name="Op Den Camp H."/>
            <person name="Overmann J."/>
            <person name="Amann R."/>
            <person name="Jetten M.S.M."/>
            <person name="Mascher T."/>
            <person name="Medema M.H."/>
            <person name="Devos D.P."/>
            <person name="Kaster A.-K."/>
            <person name="Ovreas L."/>
            <person name="Rohde M."/>
            <person name="Galperin M.Y."/>
            <person name="Jogler C."/>
        </authorList>
    </citation>
    <scope>NUCLEOTIDE SEQUENCE [LARGE SCALE GENOMIC DNA]</scope>
    <source>
        <strain evidence="1 2">Pla52o</strain>
    </source>
</reference>
<evidence type="ECO:0000313" key="1">
    <source>
        <dbReference type="EMBL" id="TWU21440.1"/>
    </source>
</evidence>
<dbReference type="InterPro" id="IPR036513">
    <property type="entry name" value="STAS_dom_sf"/>
</dbReference>
<keyword evidence="2" id="KW-1185">Reference proteome</keyword>
<gene>
    <name evidence="1" type="ORF">Pla52o_36250</name>
</gene>
<organism evidence="1 2">
    <name type="scientific">Novipirellula galeiformis</name>
    <dbReference type="NCBI Taxonomy" id="2528004"/>
    <lineage>
        <taxon>Bacteria</taxon>
        <taxon>Pseudomonadati</taxon>
        <taxon>Planctomycetota</taxon>
        <taxon>Planctomycetia</taxon>
        <taxon>Pirellulales</taxon>
        <taxon>Pirellulaceae</taxon>
        <taxon>Novipirellula</taxon>
    </lineage>
</organism>
<dbReference type="Proteomes" id="UP000316304">
    <property type="component" value="Unassembled WGS sequence"/>
</dbReference>
<name>A0A5C6CA26_9BACT</name>
<proteinExistence type="predicted"/>